<dbReference type="InterPro" id="IPR004797">
    <property type="entry name" value="Competence_ComEC/Rec2"/>
</dbReference>
<dbReference type="Pfam" id="PF00753">
    <property type="entry name" value="Lactamase_B"/>
    <property type="match status" value="1"/>
</dbReference>
<evidence type="ECO:0000256" key="4">
    <source>
        <dbReference type="ARBA" id="ARBA00022989"/>
    </source>
</evidence>
<dbReference type="SMART" id="SM00849">
    <property type="entry name" value="Lactamase_B"/>
    <property type="match status" value="1"/>
</dbReference>
<evidence type="ECO:0000256" key="5">
    <source>
        <dbReference type="ARBA" id="ARBA00023136"/>
    </source>
</evidence>
<protein>
    <recommendedName>
        <fullName evidence="7">Metallo-beta-lactamase domain-containing protein</fullName>
    </recommendedName>
</protein>
<evidence type="ECO:0000313" key="8">
    <source>
        <dbReference type="EMBL" id="KDN27846.1"/>
    </source>
</evidence>
<keyword evidence="2" id="KW-1003">Cell membrane</keyword>
<dbReference type="InterPro" id="IPR052159">
    <property type="entry name" value="Competence_DNA_uptake"/>
</dbReference>
<comment type="subcellular location">
    <subcellularLocation>
        <location evidence="1">Cell membrane</location>
        <topology evidence="1">Multi-pass membrane protein</topology>
    </subcellularLocation>
</comment>
<dbReference type="STRING" id="212667.VFDL14_02370"/>
<dbReference type="NCBIfam" id="TIGR00360">
    <property type="entry name" value="ComEC_N-term"/>
    <property type="match status" value="1"/>
</dbReference>
<keyword evidence="9" id="KW-1185">Reference proteome</keyword>
<dbReference type="PANTHER" id="PTHR30619:SF1">
    <property type="entry name" value="RECOMBINATION PROTEIN 2"/>
    <property type="match status" value="1"/>
</dbReference>
<feature type="transmembrane region" description="Helical" evidence="6">
    <location>
        <begin position="257"/>
        <end position="276"/>
    </location>
</feature>
<feature type="transmembrane region" description="Helical" evidence="6">
    <location>
        <begin position="225"/>
        <end position="245"/>
    </location>
</feature>
<feature type="transmembrane region" description="Helical" evidence="6">
    <location>
        <begin position="453"/>
        <end position="471"/>
    </location>
</feature>
<keyword evidence="3 6" id="KW-0812">Transmembrane</keyword>
<keyword evidence="4 6" id="KW-1133">Transmembrane helix</keyword>
<keyword evidence="5 6" id="KW-0472">Membrane</keyword>
<dbReference type="RefSeq" id="WP_032552061.1">
    <property type="nucleotide sequence ID" value="NZ_JFFR01000025.1"/>
</dbReference>
<accession>A0A066UK84</accession>
<feature type="transmembrane region" description="Helical" evidence="6">
    <location>
        <begin position="359"/>
        <end position="381"/>
    </location>
</feature>
<dbReference type="EMBL" id="JFFR01000025">
    <property type="protein sequence ID" value="KDN27846.1"/>
    <property type="molecule type" value="Genomic_DNA"/>
</dbReference>
<feature type="domain" description="Metallo-beta-lactamase" evidence="7">
    <location>
        <begin position="506"/>
        <end position="694"/>
    </location>
</feature>
<dbReference type="AlphaFoldDB" id="A0A066UK84"/>
<dbReference type="GO" id="GO:0005886">
    <property type="term" value="C:plasma membrane"/>
    <property type="evidence" value="ECO:0007669"/>
    <property type="project" value="UniProtKB-SubCell"/>
</dbReference>
<dbReference type="Gene3D" id="3.60.15.10">
    <property type="entry name" value="Ribonuclease Z/Hydroxyacylglutathione hydrolase-like"/>
    <property type="match status" value="1"/>
</dbReference>
<gene>
    <name evidence="8" type="ORF">VFDL14_02370</name>
</gene>
<sequence>MFNTWFLLFFALTLMSASLWPVMPHWNWAWVILLVLLASTKYSVSQPLRGVLCGVMVVLIVSSLAKQQTTVLFKSGQDITINASVVSLFSENSRGYESVIVVRSINGDKLDRWQCVKVRLFTPFRVTQGEKIELSVRIKPILGKLNEAGFDLETYSFSQKIVAHASYQSGTRYRIQSTSSWRAIWFDQITRNLDSLSNRDLIVALTFGYRDFISRQRWSELKSSGLIHLVAISGLHIGMAFGIGYQLGRGIRCITPMMTWAPFVAGLNIALVYSWFSGFTLPTVRALVMCCLGAYFIWQGRSISSLNFILVSVCIVLVIWPYSALTGSFWLSFGSLAAVLYAISMSSSEHSHIGFVSKLILTVKVQCVLTLLLLPMTLYFYQGLSVVSIFYNLLMLPWVTFLVMPMLFLALFVHIFVSEHVQVLWEFIDALLEVISISSSWATPFWWEIDVQIAQWLSLAVIISLFIYRYFRPWVSMSLLVLVSLRETAPEMASNEWRVDVLDVGHGLAVIIEKGGRTLLYDLGNHWQGGSVVTSTLLPILHQRSNPPVDGVVLSHLDSDHAGGLDDLIVSKSGFWVRSSQGLSEQVSPQVHTCIAGDVWRWQGLKFDVLWPPKLTKRAYNPHSCVIRLFDPRSQFSMMLTGDIELVSEWMLSRKGSALQSDVMLVPHHGSKTSSSRRFIESVSPILAVASLAKGNRWGMPNGEVVKRYQSINAKWLDTGESGQITIRVSAEDWNYHSIRQDRTQPWYRQMLRKGVE</sequence>
<evidence type="ECO:0000313" key="9">
    <source>
        <dbReference type="Proteomes" id="UP000027219"/>
    </source>
</evidence>
<evidence type="ECO:0000256" key="2">
    <source>
        <dbReference type="ARBA" id="ARBA00022475"/>
    </source>
</evidence>
<name>A0A066UK84_9VIBR</name>
<feature type="transmembrane region" description="Helical" evidence="6">
    <location>
        <begin position="48"/>
        <end position="65"/>
    </location>
</feature>
<evidence type="ECO:0000259" key="7">
    <source>
        <dbReference type="SMART" id="SM00849"/>
    </source>
</evidence>
<proteinExistence type="predicted"/>
<feature type="transmembrane region" description="Helical" evidence="6">
    <location>
        <begin position="329"/>
        <end position="347"/>
    </location>
</feature>
<dbReference type="PANTHER" id="PTHR30619">
    <property type="entry name" value="DNA INTERNALIZATION/COMPETENCE PROTEIN COMEC/REC2"/>
    <property type="match status" value="1"/>
</dbReference>
<dbReference type="GO" id="GO:0030420">
    <property type="term" value="P:establishment of competence for transformation"/>
    <property type="evidence" value="ECO:0007669"/>
    <property type="project" value="InterPro"/>
</dbReference>
<dbReference type="InterPro" id="IPR004477">
    <property type="entry name" value="ComEC_N"/>
</dbReference>
<dbReference type="SUPFAM" id="SSF56281">
    <property type="entry name" value="Metallo-hydrolase/oxidoreductase"/>
    <property type="match status" value="1"/>
</dbReference>
<reference evidence="8 9" key="1">
    <citation type="submission" date="2014-02" db="EMBL/GenBank/DDBJ databases">
        <title>Vibrio fortis Dalian14 Genome Sequencing.</title>
        <authorList>
            <person name="Wang Y."/>
            <person name="Song L."/>
            <person name="Liu G."/>
            <person name="Ding J."/>
        </authorList>
    </citation>
    <scope>NUCLEOTIDE SEQUENCE [LARGE SCALE GENOMIC DNA]</scope>
    <source>
        <strain evidence="8 9">Dalian14</strain>
    </source>
</reference>
<dbReference type="NCBIfam" id="TIGR00361">
    <property type="entry name" value="ComEC_Rec2"/>
    <property type="match status" value="1"/>
</dbReference>
<feature type="transmembrane region" description="Helical" evidence="6">
    <location>
        <begin position="424"/>
        <end position="447"/>
    </location>
</feature>
<comment type="caution">
    <text evidence="8">The sequence shown here is derived from an EMBL/GenBank/DDBJ whole genome shotgun (WGS) entry which is preliminary data.</text>
</comment>
<dbReference type="CDD" id="cd07731">
    <property type="entry name" value="ComA-like_MBL-fold"/>
    <property type="match status" value="1"/>
</dbReference>
<evidence type="ECO:0000256" key="6">
    <source>
        <dbReference type="SAM" id="Phobius"/>
    </source>
</evidence>
<evidence type="ECO:0000256" key="1">
    <source>
        <dbReference type="ARBA" id="ARBA00004651"/>
    </source>
</evidence>
<dbReference type="InterPro" id="IPR001279">
    <property type="entry name" value="Metallo-B-lactamas"/>
</dbReference>
<dbReference type="Pfam" id="PF03772">
    <property type="entry name" value="Competence"/>
    <property type="match status" value="1"/>
</dbReference>
<feature type="transmembrane region" description="Helical" evidence="6">
    <location>
        <begin position="305"/>
        <end position="323"/>
    </location>
</feature>
<dbReference type="InterPro" id="IPR035681">
    <property type="entry name" value="ComA-like_MBL"/>
</dbReference>
<dbReference type="InterPro" id="IPR036866">
    <property type="entry name" value="RibonucZ/Hydroxyglut_hydro"/>
</dbReference>
<organism evidence="8 9">
    <name type="scientific">Vibrio fortis</name>
    <dbReference type="NCBI Taxonomy" id="212667"/>
    <lineage>
        <taxon>Bacteria</taxon>
        <taxon>Pseudomonadati</taxon>
        <taxon>Pseudomonadota</taxon>
        <taxon>Gammaproteobacteria</taxon>
        <taxon>Vibrionales</taxon>
        <taxon>Vibrionaceae</taxon>
        <taxon>Vibrio</taxon>
    </lineage>
</organism>
<evidence type="ECO:0000256" key="3">
    <source>
        <dbReference type="ARBA" id="ARBA00022692"/>
    </source>
</evidence>
<feature type="transmembrane region" description="Helical" evidence="6">
    <location>
        <begin position="393"/>
        <end position="417"/>
    </location>
</feature>
<dbReference type="Proteomes" id="UP000027219">
    <property type="component" value="Unassembled WGS sequence"/>
</dbReference>